<evidence type="ECO:0000313" key="2">
    <source>
        <dbReference type="Proteomes" id="UP000410492"/>
    </source>
</evidence>
<keyword evidence="2" id="KW-1185">Reference proteome</keyword>
<dbReference type="OrthoDB" id="6744189at2759"/>
<sequence>ILFRLATPLTLNVMYNNNNPCLNHLAVSLLDGGHPSKSLDLHKVLPEAIQQLQSKLAVLEYNVSALTSQLSEEKEARYVLQTVLRNYLRTAATKEFVEAIEWPSMESNI</sequence>
<reference evidence="1 2" key="1">
    <citation type="submission" date="2019-01" db="EMBL/GenBank/DDBJ databases">
        <authorList>
            <person name="Sayadi A."/>
        </authorList>
    </citation>
    <scope>NUCLEOTIDE SEQUENCE [LARGE SCALE GENOMIC DNA]</scope>
</reference>
<accession>A0A653D6L6</accession>
<proteinExistence type="predicted"/>
<organism evidence="1 2">
    <name type="scientific">Callosobruchus maculatus</name>
    <name type="common">Southern cowpea weevil</name>
    <name type="synonym">Pulse bruchid</name>
    <dbReference type="NCBI Taxonomy" id="64391"/>
    <lineage>
        <taxon>Eukaryota</taxon>
        <taxon>Metazoa</taxon>
        <taxon>Ecdysozoa</taxon>
        <taxon>Arthropoda</taxon>
        <taxon>Hexapoda</taxon>
        <taxon>Insecta</taxon>
        <taxon>Pterygota</taxon>
        <taxon>Neoptera</taxon>
        <taxon>Endopterygota</taxon>
        <taxon>Coleoptera</taxon>
        <taxon>Polyphaga</taxon>
        <taxon>Cucujiformia</taxon>
        <taxon>Chrysomeloidea</taxon>
        <taxon>Chrysomelidae</taxon>
        <taxon>Bruchinae</taxon>
        <taxon>Bruchini</taxon>
        <taxon>Callosobruchus</taxon>
    </lineage>
</organism>
<name>A0A653D6L6_CALMS</name>
<feature type="non-terminal residue" evidence="1">
    <location>
        <position position="1"/>
    </location>
</feature>
<gene>
    <name evidence="1" type="ORF">CALMAC_LOCUS14861</name>
</gene>
<evidence type="ECO:0000313" key="1">
    <source>
        <dbReference type="EMBL" id="VEN55778.1"/>
    </source>
</evidence>
<dbReference type="Proteomes" id="UP000410492">
    <property type="component" value="Unassembled WGS sequence"/>
</dbReference>
<dbReference type="AlphaFoldDB" id="A0A653D6L6"/>
<protein>
    <submittedName>
        <fullName evidence="1">Uncharacterized protein</fullName>
    </submittedName>
</protein>
<dbReference type="EMBL" id="CAACVG010010412">
    <property type="protein sequence ID" value="VEN55778.1"/>
    <property type="molecule type" value="Genomic_DNA"/>
</dbReference>